<accession>A0A562I7R6</accession>
<gene>
    <name evidence="2" type="ORF">JD77_02024</name>
</gene>
<protein>
    <submittedName>
        <fullName evidence="2">Uncharacterized protein</fullName>
    </submittedName>
</protein>
<evidence type="ECO:0000313" key="2">
    <source>
        <dbReference type="EMBL" id="TWH67060.1"/>
    </source>
</evidence>
<organism evidence="2 3">
    <name type="scientific">Micromonospora olivasterospora</name>
    <dbReference type="NCBI Taxonomy" id="1880"/>
    <lineage>
        <taxon>Bacteria</taxon>
        <taxon>Bacillati</taxon>
        <taxon>Actinomycetota</taxon>
        <taxon>Actinomycetes</taxon>
        <taxon>Micromonosporales</taxon>
        <taxon>Micromonosporaceae</taxon>
        <taxon>Micromonospora</taxon>
    </lineage>
</organism>
<keyword evidence="3" id="KW-1185">Reference proteome</keyword>
<comment type="caution">
    <text evidence="2">The sequence shown here is derived from an EMBL/GenBank/DDBJ whole genome shotgun (WGS) entry which is preliminary data.</text>
</comment>
<dbReference type="Proteomes" id="UP000319825">
    <property type="component" value="Unassembled WGS sequence"/>
</dbReference>
<proteinExistence type="predicted"/>
<reference evidence="2 3" key="1">
    <citation type="submission" date="2019-07" db="EMBL/GenBank/DDBJ databases">
        <title>R&amp;d 2014.</title>
        <authorList>
            <person name="Klenk H.-P."/>
        </authorList>
    </citation>
    <scope>NUCLEOTIDE SEQUENCE [LARGE SCALE GENOMIC DNA]</scope>
    <source>
        <strain evidence="2 3">DSM 43868</strain>
    </source>
</reference>
<dbReference type="RefSeq" id="WP_387226731.1">
    <property type="nucleotide sequence ID" value="NZ_JBIAZH010000012.1"/>
</dbReference>
<sequence>MVTAGVVRWERPPPPARRGNNALMTGAARRAAAELREQPEAWGVVVEGAGARVLVTRIRQGLDLAWQPAGAYEAVCRTVDGRITIYARYVGLEE</sequence>
<dbReference type="EMBL" id="VLKE01000001">
    <property type="protein sequence ID" value="TWH67060.1"/>
    <property type="molecule type" value="Genomic_DNA"/>
</dbReference>
<dbReference type="AlphaFoldDB" id="A0A562I7R6"/>
<evidence type="ECO:0000256" key="1">
    <source>
        <dbReference type="SAM" id="MobiDB-lite"/>
    </source>
</evidence>
<evidence type="ECO:0000313" key="3">
    <source>
        <dbReference type="Proteomes" id="UP000319825"/>
    </source>
</evidence>
<feature type="region of interest" description="Disordered" evidence="1">
    <location>
        <begin position="1"/>
        <end position="21"/>
    </location>
</feature>
<name>A0A562I7R6_MICOL</name>